<evidence type="ECO:0000313" key="3">
    <source>
        <dbReference type="Proteomes" id="UP000271162"/>
    </source>
</evidence>
<sequence length="233" mass="26496">MDKDPQTYKVCIFGDLGYFHGNSTESLIRNGLAGKFDFIVHVGDIAYDLHSENGAVGDKYMNQLEPLIATIRTGWLDMPGLEPLFLQYGVDMGFWGHEHSYERMYPIADRQFWNSTDAYNNPPAPVYVITGSAGCHSPYAQFSDNPWPFSAARINDFGYSILTVANSTHLHMEQISIEKNDSVVDEVWVVKDHGYTHSPTVRAQRQGWKFPQMKCHPKNIACRMSLQQLNEEL</sequence>
<accession>A0A0N4Y0W6</accession>
<reference evidence="2 3" key="2">
    <citation type="submission" date="2018-11" db="EMBL/GenBank/DDBJ databases">
        <authorList>
            <consortium name="Pathogen Informatics"/>
        </authorList>
    </citation>
    <scope>NUCLEOTIDE SEQUENCE [LARGE SCALE GENOMIC DNA]</scope>
</reference>
<dbReference type="PANTHER" id="PTHR45867">
    <property type="entry name" value="PURPLE ACID PHOSPHATASE"/>
    <property type="match status" value="1"/>
</dbReference>
<evidence type="ECO:0000313" key="2">
    <source>
        <dbReference type="EMBL" id="VDL72807.1"/>
    </source>
</evidence>
<reference evidence="4" key="1">
    <citation type="submission" date="2017-02" db="UniProtKB">
        <authorList>
            <consortium name="WormBaseParasite"/>
        </authorList>
    </citation>
    <scope>IDENTIFICATION</scope>
</reference>
<dbReference type="Pfam" id="PF14008">
    <property type="entry name" value="Metallophos_C"/>
    <property type="match status" value="1"/>
</dbReference>
<keyword evidence="3" id="KW-1185">Reference proteome</keyword>
<dbReference type="InterPro" id="IPR029052">
    <property type="entry name" value="Metallo-depent_PP-like"/>
</dbReference>
<dbReference type="Gene3D" id="3.60.21.10">
    <property type="match status" value="2"/>
</dbReference>
<name>A0A0N4Y0W6_NIPBR</name>
<dbReference type="STRING" id="27835.A0A0N4Y0W6"/>
<dbReference type="InterPro" id="IPR025733">
    <property type="entry name" value="PAPs_C"/>
</dbReference>
<proteinExistence type="predicted"/>
<feature type="domain" description="Purple acid phosphatase C-terminal" evidence="1">
    <location>
        <begin position="124"/>
        <end position="186"/>
    </location>
</feature>
<dbReference type="PANTHER" id="PTHR45867:SF10">
    <property type="entry name" value="PURPLE ACID PHOSPHATASE"/>
    <property type="match status" value="1"/>
</dbReference>
<protein>
    <submittedName>
        <fullName evidence="4">Acid phosphatase-related (inferred by orthology to a S. mansoni protein)</fullName>
    </submittedName>
</protein>
<organism evidence="4">
    <name type="scientific">Nippostrongylus brasiliensis</name>
    <name type="common">Rat hookworm</name>
    <dbReference type="NCBI Taxonomy" id="27835"/>
    <lineage>
        <taxon>Eukaryota</taxon>
        <taxon>Metazoa</taxon>
        <taxon>Ecdysozoa</taxon>
        <taxon>Nematoda</taxon>
        <taxon>Chromadorea</taxon>
        <taxon>Rhabditida</taxon>
        <taxon>Rhabditina</taxon>
        <taxon>Rhabditomorpha</taxon>
        <taxon>Strongyloidea</taxon>
        <taxon>Heligmosomidae</taxon>
        <taxon>Nippostrongylus</taxon>
    </lineage>
</organism>
<evidence type="ECO:0000313" key="4">
    <source>
        <dbReference type="WBParaSite" id="NBR_0000921701-mRNA-1"/>
    </source>
</evidence>
<dbReference type="WBParaSite" id="NBR_0000921701-mRNA-1">
    <property type="protein sequence ID" value="NBR_0000921701-mRNA-1"/>
    <property type="gene ID" value="NBR_0000921701"/>
</dbReference>
<dbReference type="Proteomes" id="UP000271162">
    <property type="component" value="Unassembled WGS sequence"/>
</dbReference>
<evidence type="ECO:0000259" key="1">
    <source>
        <dbReference type="Pfam" id="PF14008"/>
    </source>
</evidence>
<dbReference type="AlphaFoldDB" id="A0A0N4Y0W6"/>
<gene>
    <name evidence="2" type="ORF">NBR_LOCUS9218</name>
</gene>
<dbReference type="CDD" id="cd00839">
    <property type="entry name" value="MPP_PAPs"/>
    <property type="match status" value="1"/>
</dbReference>
<dbReference type="InterPro" id="IPR041792">
    <property type="entry name" value="MPP_PAP"/>
</dbReference>
<dbReference type="EMBL" id="UYSL01020108">
    <property type="protein sequence ID" value="VDL72807.1"/>
    <property type="molecule type" value="Genomic_DNA"/>
</dbReference>
<dbReference type="SUPFAM" id="SSF56300">
    <property type="entry name" value="Metallo-dependent phosphatases"/>
    <property type="match status" value="1"/>
</dbReference>